<dbReference type="Proteomes" id="UP000069831">
    <property type="component" value="Unassembled WGS sequence"/>
</dbReference>
<dbReference type="EMBL" id="FIIR01000001">
    <property type="protein sequence ID" value="CYV50184.1"/>
    <property type="molecule type" value="Genomic_DNA"/>
</dbReference>
<evidence type="ECO:0000313" key="14">
    <source>
        <dbReference type="Proteomes" id="UP000073390"/>
    </source>
</evidence>
<evidence type="ECO:0000313" key="10">
    <source>
        <dbReference type="EMBL" id="TQE89975.1"/>
    </source>
</evidence>
<dbReference type="InterPro" id="IPR036677">
    <property type="entry name" value="EutN_CcmL_sf"/>
</dbReference>
<dbReference type="SUPFAM" id="SSF159133">
    <property type="entry name" value="EutN/CcmL-like"/>
    <property type="match status" value="1"/>
</dbReference>
<keyword evidence="2" id="KW-1282">Carboxysome</keyword>
<evidence type="ECO:0000313" key="13">
    <source>
        <dbReference type="Proteomes" id="UP000072353"/>
    </source>
</evidence>
<evidence type="ECO:0000313" key="6">
    <source>
        <dbReference type="EMBL" id="CYV50184.1"/>
    </source>
</evidence>
<dbReference type="Proteomes" id="UP000315224">
    <property type="component" value="Unassembled WGS sequence"/>
</dbReference>
<name>A0A0Z8CJ00_STRSU</name>
<reference evidence="4 15" key="2">
    <citation type="submission" date="2016-10" db="EMBL/GenBank/DDBJ databases">
        <authorList>
            <person name="Zou G."/>
            <person name="Zhou R."/>
        </authorList>
    </citation>
    <scope>NUCLEOTIDE SEQUENCE [LARGE SCALE GENOMIC DNA]</scope>
    <source>
        <strain evidence="4 15">0061</strain>
    </source>
</reference>
<reference evidence="9 16" key="3">
    <citation type="submission" date="2018-11" db="EMBL/GenBank/DDBJ databases">
        <authorList>
            <person name="Stevens M.J."/>
            <person name="Cernela N."/>
            <person name="Spoerry Serrano N."/>
            <person name="Schmitt S."/>
            <person name="Schrenzel J."/>
            <person name="Stephan R."/>
        </authorList>
    </citation>
    <scope>NUCLEOTIDE SEQUENCE [LARGE SCALE GENOMIC DNA]</scope>
    <source>
        <strain evidence="9 16">SS1014</strain>
    </source>
</reference>
<protein>
    <submittedName>
        <fullName evidence="9">Ethanolamine utilization protein EutN</fullName>
    </submittedName>
</protein>
<dbReference type="Proteomes" id="UP000072353">
    <property type="component" value="Unassembled WGS sequence"/>
</dbReference>
<evidence type="ECO:0000256" key="3">
    <source>
        <dbReference type="ARBA" id="ARBA00024446"/>
    </source>
</evidence>
<dbReference type="EMBL" id="RSDG01000002">
    <property type="protein sequence ID" value="RRR50328.1"/>
    <property type="molecule type" value="Genomic_DNA"/>
</dbReference>
<dbReference type="Pfam" id="PF03319">
    <property type="entry name" value="EutN_CcmL"/>
    <property type="match status" value="1"/>
</dbReference>
<proteinExistence type="predicted"/>
<evidence type="ECO:0000313" key="4">
    <source>
        <dbReference type="EMBL" id="AWX95453.1"/>
    </source>
</evidence>
<evidence type="ECO:0000313" key="12">
    <source>
        <dbReference type="Proteomes" id="UP000071765"/>
    </source>
</evidence>
<reference evidence="11 12" key="1">
    <citation type="submission" date="2016-02" db="EMBL/GenBank/DDBJ databases">
        <authorList>
            <consortium name="Pathogen Informatics"/>
        </authorList>
    </citation>
    <scope>NUCLEOTIDE SEQUENCE [LARGE SCALE GENOMIC DNA]</scope>
    <source>
        <strain evidence="5 14">LSS27</strain>
        <strain evidence="7 12">LSS90</strain>
        <strain evidence="6 11">LSS95</strain>
        <strain evidence="8 13">SS975</strain>
    </source>
</reference>
<evidence type="ECO:0000313" key="9">
    <source>
        <dbReference type="EMBL" id="RRR50328.1"/>
    </source>
</evidence>
<dbReference type="EMBL" id="VIEK01000001">
    <property type="protein sequence ID" value="TQE89975.1"/>
    <property type="molecule type" value="Genomic_DNA"/>
</dbReference>
<dbReference type="EMBL" id="FIGB01000001">
    <property type="protein sequence ID" value="CYU26173.1"/>
    <property type="molecule type" value="Genomic_DNA"/>
</dbReference>
<dbReference type="AlphaFoldDB" id="A0A0Z8CJ00"/>
<reference evidence="9 16" key="4">
    <citation type="submission" date="2018-12" db="EMBL/GenBank/DDBJ databases">
        <title>Whole-genome sequences of fifteen clinical Streptococcus suis strains isolated from pigs between 2006 and 2018.</title>
        <authorList>
            <person name="Stevens M.J.A."/>
            <person name="Cernela N."/>
            <person name="Spoerry Serrano N."/>
            <person name="Schmitt S."/>
            <person name="Schrenzel J."/>
            <person name="Stephan R."/>
        </authorList>
    </citation>
    <scope>NUCLEOTIDE SEQUENCE [LARGE SCALE GENOMIC DNA]</scope>
    <source>
        <strain evidence="9 16">SS1014</strain>
    </source>
</reference>
<evidence type="ECO:0000313" key="5">
    <source>
        <dbReference type="EMBL" id="CYU26173.1"/>
    </source>
</evidence>
<dbReference type="CDD" id="cd01614">
    <property type="entry name" value="EutN_CcmL"/>
    <property type="match status" value="1"/>
</dbReference>
<evidence type="ECO:0000313" key="11">
    <source>
        <dbReference type="Proteomes" id="UP000069831"/>
    </source>
</evidence>
<comment type="subcellular location">
    <subcellularLocation>
        <location evidence="1">Carboxysome</location>
    </subcellularLocation>
</comment>
<organism evidence="9 16">
    <name type="scientific">Streptococcus suis</name>
    <dbReference type="NCBI Taxonomy" id="1307"/>
    <lineage>
        <taxon>Bacteria</taxon>
        <taxon>Bacillati</taxon>
        <taxon>Bacillota</taxon>
        <taxon>Bacilli</taxon>
        <taxon>Lactobacillales</taxon>
        <taxon>Streptococcaceae</taxon>
        <taxon>Streptococcus</taxon>
    </lineage>
</organism>
<sequence>MLVAELVDTIWATRKSDALSGVKFLLAKVVGGSRAGEIMVVVDMIGAGIGDSVIVATGSAARRMMENDQMPVDAAVIGIIDENYNQIKQQSGERNRFLE</sequence>
<dbReference type="Proteomes" id="UP000273973">
    <property type="component" value="Unassembled WGS sequence"/>
</dbReference>
<dbReference type="Proteomes" id="UP000073390">
    <property type="component" value="Unassembled WGS sequence"/>
</dbReference>
<evidence type="ECO:0000256" key="1">
    <source>
        <dbReference type="ARBA" id="ARBA00023587"/>
    </source>
</evidence>
<evidence type="ECO:0000313" key="8">
    <source>
        <dbReference type="EMBL" id="CYX20435.1"/>
    </source>
</evidence>
<dbReference type="EMBL" id="FILL01000002">
    <property type="protein sequence ID" value="CYX20435.1"/>
    <property type="molecule type" value="Genomic_DNA"/>
</dbReference>
<dbReference type="EMBL" id="CP017666">
    <property type="protein sequence ID" value="AWX95453.1"/>
    <property type="molecule type" value="Genomic_DNA"/>
</dbReference>
<dbReference type="PROSITE" id="PS51932">
    <property type="entry name" value="BMV"/>
    <property type="match status" value="1"/>
</dbReference>
<dbReference type="EMBL" id="FIIN01000002">
    <property type="protein sequence ID" value="CYV64318.1"/>
    <property type="molecule type" value="Genomic_DNA"/>
</dbReference>
<evidence type="ECO:0000313" key="7">
    <source>
        <dbReference type="EMBL" id="CYV64318.1"/>
    </source>
</evidence>
<evidence type="ECO:0000313" key="16">
    <source>
        <dbReference type="Proteomes" id="UP000273973"/>
    </source>
</evidence>
<dbReference type="Proteomes" id="UP000071765">
    <property type="component" value="Unassembled WGS sequence"/>
</dbReference>
<dbReference type="Gene3D" id="2.40.50.220">
    <property type="entry name" value="EutN/Ccml"/>
    <property type="match status" value="1"/>
</dbReference>
<evidence type="ECO:0000256" key="2">
    <source>
        <dbReference type="ARBA" id="ARBA00023669"/>
    </source>
</evidence>
<evidence type="ECO:0000313" key="17">
    <source>
        <dbReference type="Proteomes" id="UP000315224"/>
    </source>
</evidence>
<gene>
    <name evidence="5" type="primary">ccmL</name>
    <name evidence="4" type="ORF">BKM66_04630</name>
    <name evidence="9" type="ORF">EJA00_00700</name>
    <name evidence="5" type="ORF">ERS132389_00309</name>
    <name evidence="7" type="ORF">ERS132452_00512</name>
    <name evidence="6" type="ORF">ERS132457_00079</name>
    <name evidence="8" type="ORF">ERS132521_00186</name>
    <name evidence="10" type="ORF">FH692_00915</name>
</gene>
<dbReference type="PANTHER" id="PTHR36539:SF2">
    <property type="entry name" value="ETHANOLAMINE UTILIZATION PROTEIN"/>
    <property type="match status" value="1"/>
</dbReference>
<dbReference type="Proteomes" id="UP000250181">
    <property type="component" value="Chromosome"/>
</dbReference>
<dbReference type="RefSeq" id="WP_024390043.1">
    <property type="nucleotide sequence ID" value="NZ_CEDD01000051.1"/>
</dbReference>
<dbReference type="GO" id="GO:0031470">
    <property type="term" value="C:carboxysome"/>
    <property type="evidence" value="ECO:0007669"/>
    <property type="project" value="UniProtKB-SubCell"/>
</dbReference>
<evidence type="ECO:0000313" key="15">
    <source>
        <dbReference type="Proteomes" id="UP000250181"/>
    </source>
</evidence>
<dbReference type="InterPro" id="IPR004992">
    <property type="entry name" value="EutN_CcmL"/>
</dbReference>
<accession>A0A0Z8CJ00</accession>
<dbReference type="PANTHER" id="PTHR36539">
    <property type="entry name" value="ETHANOLAMINE UTILIZATION PROTEIN EUTN"/>
    <property type="match status" value="1"/>
</dbReference>
<reference evidence="10 17" key="5">
    <citation type="submission" date="2019-06" db="EMBL/GenBank/DDBJ databases">
        <title>Comprehensive assessment of Oxford Nanopore MinION sequencing for bacterial characterization and routine diagnosis.</title>
        <authorList>
            <person name="Tan S."/>
            <person name="Dvorak C.M.T."/>
            <person name="Gebhart C."/>
            <person name="Estrada A."/>
            <person name="Marthaler D.G."/>
            <person name="Murtaugh M.P."/>
        </authorList>
    </citation>
    <scope>NUCLEOTIDE SEQUENCE [LARGE SCALE GENOMIC DNA]</scope>
    <source>
        <strain evidence="10 17">2017UMN1435.21</strain>
    </source>
</reference>
<keyword evidence="3" id="KW-1283">Bacterial microcompartment</keyword>